<dbReference type="Pfam" id="PF12848">
    <property type="entry name" value="ABC_tran_Xtn"/>
    <property type="match status" value="1"/>
</dbReference>
<dbReference type="Proteomes" id="UP000220251">
    <property type="component" value="Unassembled WGS sequence"/>
</dbReference>
<accession>A0A0H5DQP0</accession>
<dbReference type="InterPro" id="IPR017871">
    <property type="entry name" value="ABC_transporter-like_CS"/>
</dbReference>
<dbReference type="PROSITE" id="PS00211">
    <property type="entry name" value="ABC_TRANSPORTER_1"/>
    <property type="match status" value="1"/>
</dbReference>
<dbReference type="SUPFAM" id="SSF52540">
    <property type="entry name" value="P-loop containing nucleoside triphosphate hydrolases"/>
    <property type="match status" value="2"/>
</dbReference>
<evidence type="ECO:0000256" key="3">
    <source>
        <dbReference type="SAM" id="Coils"/>
    </source>
</evidence>
<keyword evidence="1" id="KW-0547">Nucleotide-binding</keyword>
<gene>
    <name evidence="5" type="ORF">ELAC_1534</name>
</gene>
<dbReference type="PANTHER" id="PTHR42855:SF2">
    <property type="entry name" value="DRUG RESISTANCE ABC TRANSPORTER,ATP-BINDING PROTEIN"/>
    <property type="match status" value="1"/>
</dbReference>
<evidence type="ECO:0000313" key="6">
    <source>
        <dbReference type="Proteomes" id="UP000220251"/>
    </source>
</evidence>
<dbReference type="EC" id="3.6.3.-" evidence="5"/>
<protein>
    <submittedName>
        <fullName evidence="5">ABC transporter, ATPase subunit</fullName>
        <ecNumber evidence="5">3.6.3.-</ecNumber>
    </submittedName>
</protein>
<dbReference type="PANTHER" id="PTHR42855">
    <property type="entry name" value="ABC TRANSPORTER ATP-BINDING SUBUNIT"/>
    <property type="match status" value="1"/>
</dbReference>
<dbReference type="CDD" id="cd03221">
    <property type="entry name" value="ABCF_EF-3"/>
    <property type="match status" value="2"/>
</dbReference>
<feature type="coiled-coil region" evidence="3">
    <location>
        <begin position="524"/>
        <end position="562"/>
    </location>
</feature>
<dbReference type="InterPro" id="IPR032781">
    <property type="entry name" value="ABC_tran_Xtn"/>
</dbReference>
<dbReference type="EMBL" id="CWGJ01000025">
    <property type="protein sequence ID" value="CRX38862.1"/>
    <property type="molecule type" value="Genomic_DNA"/>
</dbReference>
<dbReference type="Gene3D" id="3.40.50.300">
    <property type="entry name" value="P-loop containing nucleotide triphosphate hydrolases"/>
    <property type="match status" value="2"/>
</dbReference>
<dbReference type="OrthoDB" id="9760950at2"/>
<dbReference type="InterPro" id="IPR027417">
    <property type="entry name" value="P-loop_NTPase"/>
</dbReference>
<feature type="domain" description="ABC transporter" evidence="4">
    <location>
        <begin position="283"/>
        <end position="500"/>
    </location>
</feature>
<keyword evidence="3" id="KW-0175">Coiled coil</keyword>
<dbReference type="InterPro" id="IPR003593">
    <property type="entry name" value="AAA+_ATPase"/>
</dbReference>
<dbReference type="GO" id="GO:0005524">
    <property type="term" value="F:ATP binding"/>
    <property type="evidence" value="ECO:0007669"/>
    <property type="project" value="UniProtKB-KW"/>
</dbReference>
<organism evidence="5 6">
    <name type="scientific">Estrella lausannensis</name>
    <dbReference type="NCBI Taxonomy" id="483423"/>
    <lineage>
        <taxon>Bacteria</taxon>
        <taxon>Pseudomonadati</taxon>
        <taxon>Chlamydiota</taxon>
        <taxon>Chlamydiia</taxon>
        <taxon>Parachlamydiales</taxon>
        <taxon>Candidatus Criblamydiaceae</taxon>
        <taxon>Estrella</taxon>
    </lineage>
</organism>
<evidence type="ECO:0000259" key="4">
    <source>
        <dbReference type="PROSITE" id="PS50893"/>
    </source>
</evidence>
<dbReference type="InterPro" id="IPR003439">
    <property type="entry name" value="ABC_transporter-like_ATP-bd"/>
</dbReference>
<reference evidence="6" key="1">
    <citation type="submission" date="2015-06" db="EMBL/GenBank/DDBJ databases">
        <authorList>
            <person name="Bertelli C."/>
        </authorList>
    </citation>
    <scope>NUCLEOTIDE SEQUENCE [LARGE SCALE GENOMIC DNA]</scope>
    <source>
        <strain evidence="6">CRIB-30</strain>
    </source>
</reference>
<dbReference type="AlphaFoldDB" id="A0A0H5DQP0"/>
<keyword evidence="2" id="KW-0067">ATP-binding</keyword>
<keyword evidence="6" id="KW-1185">Reference proteome</keyword>
<feature type="domain" description="ABC transporter" evidence="4">
    <location>
        <begin position="2"/>
        <end position="216"/>
    </location>
</feature>
<name>A0A0H5DQP0_9BACT</name>
<dbReference type="SMART" id="SM00382">
    <property type="entry name" value="AAA"/>
    <property type="match status" value="2"/>
</dbReference>
<dbReference type="PROSITE" id="PS50893">
    <property type="entry name" value="ABC_TRANSPORTER_2"/>
    <property type="match status" value="2"/>
</dbReference>
<evidence type="ECO:0000256" key="1">
    <source>
        <dbReference type="ARBA" id="ARBA00022741"/>
    </source>
</evidence>
<dbReference type="Pfam" id="PF00005">
    <property type="entry name" value="ABC_tran"/>
    <property type="match status" value="2"/>
</dbReference>
<keyword evidence="5" id="KW-0378">Hydrolase</keyword>
<dbReference type="GO" id="GO:0016887">
    <property type="term" value="F:ATP hydrolysis activity"/>
    <property type="evidence" value="ECO:0007669"/>
    <property type="project" value="InterPro"/>
</dbReference>
<evidence type="ECO:0000256" key="2">
    <source>
        <dbReference type="ARBA" id="ARBA00022840"/>
    </source>
</evidence>
<dbReference type="InterPro" id="IPR051309">
    <property type="entry name" value="ABCF_ATPase"/>
</dbReference>
<proteinExistence type="predicted"/>
<evidence type="ECO:0000313" key="5">
    <source>
        <dbReference type="EMBL" id="CRX38862.1"/>
    </source>
</evidence>
<sequence>MIIFDSVSKCYGDQTVFKDACFTISPNEKVGLAGRNGSGKSTLFRMINGEESEDAGSITIPKGHRIAFLRQHRDFKESSTLLEAASSLPEGQKESVHKAEAILFGLGFTEADLKKAPSHLSSGFQMRLGLAKALVEDADLLLLDEPTNYLDIISQKWLQRFLKGWTKQLIIISHDRHFMDSITDSTMMIHRNLVRKMKGGTEDIYRQIVQEEEVFEKTRRKEEERIQKLQRFIDRFGAKATKASQAKSKQKEIDKSPNLQKLSRIHNLDFEFKEAPLESKVLLAAHEMTFSYQKEDKPLIKNLSLDVLNGSKIGVVGKNGRGKSTLLKLLGGFLNPDEGKIRISPKIQVGFFGQTMIDRLDSKKTVFEEIKESNHNLSDQDVLSLAGLMMFTKSASNKLISMLSGGERSRVVLAKILAKPCNLLLLDEPTHHLDIESTEALRQALEIFSGAFVLVTHSEELLLNLELDHLIVFDDKGARSLPYGFGDFLDKGGFAESSSTEPKEQKRDIKGEIGRLKAEKIQALSPLKQQMKKIEDSIHLLEKELEKLNATLEKAYMEKNGEEGGRIHKRIVECEKGIDSLFEELEKVSALIQDKTRTFDEKLDELAALKSLS</sequence>